<dbReference type="EMBL" id="MFKU01000006">
    <property type="protein sequence ID" value="OGG48901.1"/>
    <property type="molecule type" value="Genomic_DNA"/>
</dbReference>
<comment type="caution">
    <text evidence="1">The sequence shown here is derived from an EMBL/GenBank/DDBJ whole genome shotgun (WGS) entry which is preliminary data.</text>
</comment>
<dbReference type="Pfam" id="PF08843">
    <property type="entry name" value="AbiEii"/>
    <property type="match status" value="1"/>
</dbReference>
<dbReference type="STRING" id="1798481.A2678_02410"/>
<name>A0A1F6CIW8_9BACT</name>
<evidence type="ECO:0000313" key="1">
    <source>
        <dbReference type="EMBL" id="OGG48901.1"/>
    </source>
</evidence>
<accession>A0A1F6CIW8</accession>
<dbReference type="Proteomes" id="UP000178815">
    <property type="component" value="Unassembled WGS sequence"/>
</dbReference>
<sequence length="210" mass="23474">MSQLHLETLIPEATELFPKLAAFKKEFYLAGGTALALQLGHRVSVDFDLFTPQPIKKTLLPMVESVFSVPVSNVLVNSSSELSLIVGGVKCTFLEYPFAVLLPLQEGEPVDLLSAKEILATKAYSIGRRGSFKDYVDLYVGLRESVASLGEIIELAKRKYEDAFNDRLFLEQLLYLDDVDEITLLMRSGQQPTKQLILDFFTKAIVQLKL</sequence>
<proteinExistence type="predicted"/>
<dbReference type="InterPro" id="IPR014942">
    <property type="entry name" value="AbiEii"/>
</dbReference>
<reference evidence="1 2" key="1">
    <citation type="journal article" date="2016" name="Nat. Commun.">
        <title>Thousands of microbial genomes shed light on interconnected biogeochemical processes in an aquifer system.</title>
        <authorList>
            <person name="Anantharaman K."/>
            <person name="Brown C.T."/>
            <person name="Hug L.A."/>
            <person name="Sharon I."/>
            <person name="Castelle C.J."/>
            <person name="Probst A.J."/>
            <person name="Thomas B.C."/>
            <person name="Singh A."/>
            <person name="Wilkins M.J."/>
            <person name="Karaoz U."/>
            <person name="Brodie E.L."/>
            <person name="Williams K.H."/>
            <person name="Hubbard S.S."/>
            <person name="Banfield J.F."/>
        </authorList>
    </citation>
    <scope>NUCLEOTIDE SEQUENCE [LARGE SCALE GENOMIC DNA]</scope>
</reference>
<organism evidence="1 2">
    <name type="scientific">Candidatus Kaiserbacteria bacterium RIFCSPHIGHO2_01_FULL_53_31</name>
    <dbReference type="NCBI Taxonomy" id="1798481"/>
    <lineage>
        <taxon>Bacteria</taxon>
        <taxon>Candidatus Kaiseribacteriota</taxon>
    </lineage>
</organism>
<evidence type="ECO:0000313" key="2">
    <source>
        <dbReference type="Proteomes" id="UP000178815"/>
    </source>
</evidence>
<gene>
    <name evidence="1" type="ORF">A2678_02410</name>
</gene>
<protein>
    <recommendedName>
        <fullName evidence="3">Nucleotidyl transferase AbiEii/AbiGii toxin family protein</fullName>
    </recommendedName>
</protein>
<evidence type="ECO:0008006" key="3">
    <source>
        <dbReference type="Google" id="ProtNLM"/>
    </source>
</evidence>
<dbReference type="AlphaFoldDB" id="A0A1F6CIW8"/>